<dbReference type="Gene3D" id="3.40.50.300">
    <property type="entry name" value="P-loop containing nucleotide triphosphate hydrolases"/>
    <property type="match status" value="2"/>
</dbReference>
<dbReference type="Proteomes" id="UP000010478">
    <property type="component" value="Chromosome"/>
</dbReference>
<dbReference type="KEGG" id="oni:Osc7112_0936"/>
<dbReference type="STRING" id="179408.Osc7112_0936"/>
<dbReference type="SUPFAM" id="SSF52540">
    <property type="entry name" value="P-loop containing nucleoside triphosphate hydrolases"/>
    <property type="match status" value="1"/>
</dbReference>
<dbReference type="eggNOG" id="COG4424">
    <property type="taxonomic scope" value="Bacteria"/>
</dbReference>
<organism evidence="1 2">
    <name type="scientific">Phormidium nigroviride PCC 7112</name>
    <dbReference type="NCBI Taxonomy" id="179408"/>
    <lineage>
        <taxon>Bacteria</taxon>
        <taxon>Bacillati</taxon>
        <taxon>Cyanobacteriota</taxon>
        <taxon>Cyanophyceae</taxon>
        <taxon>Oscillatoriophycideae</taxon>
        <taxon>Oscillatoriales</taxon>
        <taxon>Oscillatoriaceae</taxon>
        <taxon>Phormidium</taxon>
    </lineage>
</organism>
<dbReference type="InterPro" id="IPR027417">
    <property type="entry name" value="P-loop_NTPase"/>
</dbReference>
<evidence type="ECO:0000313" key="1">
    <source>
        <dbReference type="EMBL" id="AFZ05503.1"/>
    </source>
</evidence>
<dbReference type="AlphaFoldDB" id="K9VBK7"/>
<dbReference type="EMBL" id="CP003614">
    <property type="protein sequence ID" value="AFZ05503.1"/>
    <property type="molecule type" value="Genomic_DNA"/>
</dbReference>
<name>K9VBK7_9CYAN</name>
<dbReference type="HOGENOM" id="CLU_620738_0_0_3"/>
<sequence length="443" mass="51634">MTSQYLDYAKAVREEIFQHINQPLWYQKSIQDVSKVVIILSSPRSGSSLLFHLLSHTEQLLSLNGEHTTYYKLNGYSFPFRNFQSDFLENPKISKSDLKNFSRDFLSSVGVGSEQVISRPEELKNFTQLMALRLPMQWPQLGMSAEQWLGYIAEACRQYFYEHSTWNSSIFLIDILKRLLIYYPGFNPFYYDIKPSLLKSHFPNISYPKAPPNPHFCIEEPPFIVLKPRRCPTSEEISSKPWLLKASIDAFRLPLLKQLFPNAEFKIIHLTRLPATSINGLYDGWSHRGFFSHNLEGIANLAIPGYSDLYEWGKHWWNYELPPQWKKVINQPLEYVCCFQWSSSHQVILESLAQEKANNILRVKFEDIISSSQQRLLTIGRILEFIGIGEDNELKKVVEEMQPVMCSVPADETRWLNRKSLILPVINQKSIRQLTNELGYENR</sequence>
<proteinExistence type="predicted"/>
<keyword evidence="2" id="KW-1185">Reference proteome</keyword>
<protein>
    <recommendedName>
        <fullName evidence="3">Sulfotransferase</fullName>
    </recommendedName>
</protein>
<reference evidence="1 2" key="1">
    <citation type="submission" date="2012-05" db="EMBL/GenBank/DDBJ databases">
        <title>Finished chromosome of genome of Oscillatoria sp. PCC 7112.</title>
        <authorList>
            <consortium name="US DOE Joint Genome Institute"/>
            <person name="Gugger M."/>
            <person name="Coursin T."/>
            <person name="Rippka R."/>
            <person name="Tandeau De Marsac N."/>
            <person name="Huntemann M."/>
            <person name="Wei C.-L."/>
            <person name="Han J."/>
            <person name="Detter J.C."/>
            <person name="Han C."/>
            <person name="Tapia R."/>
            <person name="Davenport K."/>
            <person name="Daligault H."/>
            <person name="Erkkila T."/>
            <person name="Gu W."/>
            <person name="Munk A.C.C."/>
            <person name="Teshima H."/>
            <person name="Xu Y."/>
            <person name="Chain P."/>
            <person name="Chen A."/>
            <person name="Krypides N."/>
            <person name="Mavromatis K."/>
            <person name="Markowitz V."/>
            <person name="Szeto E."/>
            <person name="Ivanova N."/>
            <person name="Mikhailova N."/>
            <person name="Ovchinnikova G."/>
            <person name="Pagani I."/>
            <person name="Pati A."/>
            <person name="Goodwin L."/>
            <person name="Peters L."/>
            <person name="Pitluck S."/>
            <person name="Woyke T."/>
            <person name="Kerfeld C."/>
        </authorList>
    </citation>
    <scope>NUCLEOTIDE SEQUENCE [LARGE SCALE GENOMIC DNA]</scope>
    <source>
        <strain evidence="1 2">PCC 7112</strain>
    </source>
</reference>
<accession>K9VBK7</accession>
<evidence type="ECO:0008006" key="3">
    <source>
        <dbReference type="Google" id="ProtNLM"/>
    </source>
</evidence>
<gene>
    <name evidence="1" type="ORF">Osc7112_0936</name>
</gene>
<evidence type="ECO:0000313" key="2">
    <source>
        <dbReference type="Proteomes" id="UP000010478"/>
    </source>
</evidence>